<dbReference type="PRINTS" id="PR01021">
    <property type="entry name" value="OMPADOMAIN"/>
</dbReference>
<dbReference type="InterPro" id="IPR041544">
    <property type="entry name" value="MotY_N"/>
</dbReference>
<comment type="subcellular location">
    <subcellularLocation>
        <location evidence="1">Cell outer membrane</location>
    </subcellularLocation>
</comment>
<dbReference type="PROSITE" id="PS51123">
    <property type="entry name" value="OMPA_2"/>
    <property type="match status" value="1"/>
</dbReference>
<evidence type="ECO:0000256" key="4">
    <source>
        <dbReference type="PROSITE-ProRule" id="PRU00473"/>
    </source>
</evidence>
<keyword evidence="8" id="KW-1185">Reference proteome</keyword>
<feature type="domain" description="OmpA-like" evidence="6">
    <location>
        <begin position="167"/>
        <end position="278"/>
    </location>
</feature>
<dbReference type="CDD" id="cd07185">
    <property type="entry name" value="OmpA_C-like"/>
    <property type="match status" value="1"/>
</dbReference>
<protein>
    <submittedName>
        <fullName evidence="7">Outer membrane protein OmpA-like peptidoglycan-associated protein</fullName>
    </submittedName>
</protein>
<accession>A0ABU1VZI4</accession>
<evidence type="ECO:0000259" key="6">
    <source>
        <dbReference type="PROSITE" id="PS51123"/>
    </source>
</evidence>
<evidence type="ECO:0000256" key="2">
    <source>
        <dbReference type="ARBA" id="ARBA00023136"/>
    </source>
</evidence>
<evidence type="ECO:0000313" key="8">
    <source>
        <dbReference type="Proteomes" id="UP001257909"/>
    </source>
</evidence>
<keyword evidence="2 4" id="KW-0472">Membrane</keyword>
<keyword evidence="3" id="KW-0998">Cell outer membrane</keyword>
<dbReference type="EMBL" id="JAVDWR010000005">
    <property type="protein sequence ID" value="MDR7121124.1"/>
    <property type="molecule type" value="Genomic_DNA"/>
</dbReference>
<evidence type="ECO:0000313" key="7">
    <source>
        <dbReference type="EMBL" id="MDR7121124.1"/>
    </source>
</evidence>
<sequence>MMTSLSGLWLTLALLAASPQYTPAMDQSQWQISGDQFQCQMQQNLGAMGTLAFSKKPARAIEMQLTLHAAHLELQDVQGQVVSAGWQPEQMAPAVQFSPTFINAKVARFIEQVPLVMQQLQQGYWLQLMLDMPGQEVTLTVPNLKSSQALAEFQSCIDGLLPLSWAQAREFQLFYPINKRQPSADDAAYLKTLALYIQQDKAVKKVLIDGYTDDMGSSIANRVMSEERADEVASHLIEFGVNKNKLEIRAHGNRYPAATGDQTESHNRRVLIRLIRTQS</sequence>
<dbReference type="Gene3D" id="3.30.1330.60">
    <property type="entry name" value="OmpA-like domain"/>
    <property type="match status" value="1"/>
</dbReference>
<gene>
    <name evidence="7" type="ORF">J2W69_002065</name>
</gene>
<dbReference type="Pfam" id="PF00691">
    <property type="entry name" value="OmpA"/>
    <property type="match status" value="1"/>
</dbReference>
<name>A0ABU1VZI4_9GAMM</name>
<dbReference type="Gene3D" id="2.60.40.2540">
    <property type="match status" value="1"/>
</dbReference>
<feature type="signal peptide" evidence="5">
    <location>
        <begin position="1"/>
        <end position="24"/>
    </location>
</feature>
<proteinExistence type="predicted"/>
<dbReference type="SUPFAM" id="SSF103088">
    <property type="entry name" value="OmpA-like"/>
    <property type="match status" value="1"/>
</dbReference>
<dbReference type="InterPro" id="IPR006664">
    <property type="entry name" value="OMP_bac"/>
</dbReference>
<dbReference type="InterPro" id="IPR036737">
    <property type="entry name" value="OmpA-like_sf"/>
</dbReference>
<evidence type="ECO:0000256" key="5">
    <source>
        <dbReference type="SAM" id="SignalP"/>
    </source>
</evidence>
<evidence type="ECO:0000256" key="1">
    <source>
        <dbReference type="ARBA" id="ARBA00004442"/>
    </source>
</evidence>
<comment type="caution">
    <text evidence="7">The sequence shown here is derived from an EMBL/GenBank/DDBJ whole genome shotgun (WGS) entry which is preliminary data.</text>
</comment>
<dbReference type="Pfam" id="PF18393">
    <property type="entry name" value="MotY_N"/>
    <property type="match status" value="1"/>
</dbReference>
<evidence type="ECO:0000256" key="3">
    <source>
        <dbReference type="ARBA" id="ARBA00023237"/>
    </source>
</evidence>
<keyword evidence="5" id="KW-0732">Signal</keyword>
<feature type="chain" id="PRO_5045212865" evidence="5">
    <location>
        <begin position="25"/>
        <end position="279"/>
    </location>
</feature>
<dbReference type="PANTHER" id="PTHR30329:SF21">
    <property type="entry name" value="LIPOPROTEIN YIAD-RELATED"/>
    <property type="match status" value="1"/>
</dbReference>
<reference evidence="7 8" key="1">
    <citation type="submission" date="2023-07" db="EMBL/GenBank/DDBJ databases">
        <title>Sorghum-associated microbial communities from plants grown in Nebraska, USA.</title>
        <authorList>
            <person name="Schachtman D."/>
        </authorList>
    </citation>
    <scope>NUCLEOTIDE SEQUENCE [LARGE SCALE GENOMIC DNA]</scope>
    <source>
        <strain evidence="7 8">4138</strain>
    </source>
</reference>
<dbReference type="Proteomes" id="UP001257909">
    <property type="component" value="Unassembled WGS sequence"/>
</dbReference>
<dbReference type="InterPro" id="IPR006665">
    <property type="entry name" value="OmpA-like"/>
</dbReference>
<organism evidence="7 8">
    <name type="scientific">Rheinheimera soli</name>
    <dbReference type="NCBI Taxonomy" id="443616"/>
    <lineage>
        <taxon>Bacteria</taxon>
        <taxon>Pseudomonadati</taxon>
        <taxon>Pseudomonadota</taxon>
        <taxon>Gammaproteobacteria</taxon>
        <taxon>Chromatiales</taxon>
        <taxon>Chromatiaceae</taxon>
        <taxon>Rheinheimera</taxon>
    </lineage>
</organism>
<dbReference type="PANTHER" id="PTHR30329">
    <property type="entry name" value="STATOR ELEMENT OF FLAGELLAR MOTOR COMPLEX"/>
    <property type="match status" value="1"/>
</dbReference>
<dbReference type="PRINTS" id="PR01023">
    <property type="entry name" value="NAFLGMOTY"/>
</dbReference>
<dbReference type="InterPro" id="IPR050330">
    <property type="entry name" value="Bact_OuterMem_StrucFunc"/>
</dbReference>